<feature type="region of interest" description="Disordered" evidence="1">
    <location>
        <begin position="426"/>
        <end position="483"/>
    </location>
</feature>
<feature type="region of interest" description="Disordered" evidence="1">
    <location>
        <begin position="343"/>
        <end position="401"/>
    </location>
</feature>
<protein>
    <recommendedName>
        <fullName evidence="4">HbrB-domain-containing protein</fullName>
    </recommendedName>
</protein>
<evidence type="ECO:0000313" key="3">
    <source>
        <dbReference type="Proteomes" id="UP000812966"/>
    </source>
</evidence>
<feature type="compositionally biased region" description="Low complexity" evidence="1">
    <location>
        <begin position="109"/>
        <end position="118"/>
    </location>
</feature>
<dbReference type="OrthoDB" id="2290221at2759"/>
<reference evidence="2" key="1">
    <citation type="submission" date="2020-04" db="EMBL/GenBank/DDBJ databases">
        <title>Analysis of mating type loci in Filobasidium floriforme.</title>
        <authorList>
            <person name="Nowrousian M."/>
        </authorList>
    </citation>
    <scope>NUCLEOTIDE SEQUENCE</scope>
    <source>
        <strain evidence="2">CBS 6242</strain>
    </source>
</reference>
<feature type="region of interest" description="Disordered" evidence="1">
    <location>
        <begin position="83"/>
        <end position="118"/>
    </location>
</feature>
<dbReference type="InterPro" id="IPR013745">
    <property type="entry name" value="Bit61/PRR5"/>
</dbReference>
<accession>A0A8K0JI30</accession>
<feature type="compositionally biased region" description="Low complexity" evidence="1">
    <location>
        <begin position="379"/>
        <end position="393"/>
    </location>
</feature>
<feature type="compositionally biased region" description="Low complexity" evidence="1">
    <location>
        <begin position="147"/>
        <end position="159"/>
    </location>
</feature>
<feature type="compositionally biased region" description="Basic and acidic residues" evidence="1">
    <location>
        <begin position="429"/>
        <end position="438"/>
    </location>
</feature>
<comment type="caution">
    <text evidence="2">The sequence shown here is derived from an EMBL/GenBank/DDBJ whole genome shotgun (WGS) entry which is preliminary data.</text>
</comment>
<evidence type="ECO:0000256" key="1">
    <source>
        <dbReference type="SAM" id="MobiDB-lite"/>
    </source>
</evidence>
<dbReference type="Pfam" id="PF08539">
    <property type="entry name" value="HbrB"/>
    <property type="match status" value="1"/>
</dbReference>
<feature type="compositionally biased region" description="Low complexity" evidence="1">
    <location>
        <begin position="589"/>
        <end position="600"/>
    </location>
</feature>
<feature type="region of interest" description="Disordered" evidence="1">
    <location>
        <begin position="578"/>
        <end position="710"/>
    </location>
</feature>
<feature type="region of interest" description="Disordered" evidence="1">
    <location>
        <begin position="135"/>
        <end position="159"/>
    </location>
</feature>
<evidence type="ECO:0000313" key="2">
    <source>
        <dbReference type="EMBL" id="KAG7530684.1"/>
    </source>
</evidence>
<dbReference type="AlphaFoldDB" id="A0A8K0JI30"/>
<sequence>MHGLGRNRQPSTINTNLESYDNKLVSSTLVNSVANEPISPISSVFSSSAQNPSSSNNPFSSAHHSSNVGLGVNVNHILHPAGSSSSLYHSHNHHYNSSHPYTNNALPPGSSGRGFRTGTSAAGLNSAISLGGGSTRNLHTGLHGGTNNSINNDSHPSHPSSPWSVVTLTVLPVFNGTPLLTPIEDLNALVSAHITSSIARSPQAYHSLLSSDLQEIISSGMLTLKAKLDPVLGDREGLKGNPARLGGRVAEVWAFFFGIVPYMQGIFLPLSLLSTQDPSKRNIPSSYSNADHQPHDLAVEAEPEITTEVRKLLLSGFLVHILLPILPRLLDSLDVAKYGPETGNGGSGVENGKNGRASAQGQVRQGEVESTILNSPRLDSSTSADSKSASTPSYPAPPTQDQLGRLQHMALIISTQAKRSCFFSFEDNNNNHDNDDHRNKTRARTRTRSRTGSRTGSRQGRARSRSESEDGAGGGGDSDYSEWQSSLRLDPDEIDRDRVEDLLRAVVRLKSGGVDPTLDARDGTQADQRMFGLMRSSNVAGSSASSPVSNMGMGMGFGMGMGNVPRPRRRGYFSGVALRSENKEPTRYPSGSSRAPSRATSRSRDRDRGARSAVESSEDEEDYRNDPDESGSSLRSRRLTDESGLSRPRSRMKMANVDEWGASTTVKAKDNRGDTDQTPTITDLGRRVGRMELNTGNEIGGEDTVKPRVV</sequence>
<dbReference type="EMBL" id="JABELV010000111">
    <property type="protein sequence ID" value="KAG7530684.1"/>
    <property type="molecule type" value="Genomic_DNA"/>
</dbReference>
<feature type="region of interest" description="Disordered" evidence="1">
    <location>
        <begin position="45"/>
        <end position="64"/>
    </location>
</feature>
<evidence type="ECO:0008006" key="4">
    <source>
        <dbReference type="Google" id="ProtNLM"/>
    </source>
</evidence>
<keyword evidence="3" id="KW-1185">Reference proteome</keyword>
<feature type="compositionally biased region" description="Basic residues" evidence="1">
    <location>
        <begin position="439"/>
        <end position="451"/>
    </location>
</feature>
<gene>
    <name evidence="2" type="ORF">FFLO_04854</name>
</gene>
<name>A0A8K0JI30_9TREE</name>
<organism evidence="2 3">
    <name type="scientific">Filobasidium floriforme</name>
    <dbReference type="NCBI Taxonomy" id="5210"/>
    <lineage>
        <taxon>Eukaryota</taxon>
        <taxon>Fungi</taxon>
        <taxon>Dikarya</taxon>
        <taxon>Basidiomycota</taxon>
        <taxon>Agaricomycotina</taxon>
        <taxon>Tremellomycetes</taxon>
        <taxon>Filobasidiales</taxon>
        <taxon>Filobasidiaceae</taxon>
        <taxon>Filobasidium</taxon>
    </lineage>
</organism>
<dbReference type="Proteomes" id="UP000812966">
    <property type="component" value="Unassembled WGS sequence"/>
</dbReference>
<proteinExistence type="predicted"/>